<keyword evidence="2" id="KW-1185">Reference proteome</keyword>
<gene>
    <name evidence="1" type="ORF">AU468_10035</name>
</gene>
<dbReference type="SUPFAM" id="SSF54913">
    <property type="entry name" value="GlnB-like"/>
    <property type="match status" value="1"/>
</dbReference>
<dbReference type="InterPro" id="IPR011322">
    <property type="entry name" value="N-reg_PII-like_a/b"/>
</dbReference>
<dbReference type="Proteomes" id="UP000237350">
    <property type="component" value="Unassembled WGS sequence"/>
</dbReference>
<proteinExistence type="predicted"/>
<reference evidence="2" key="1">
    <citation type="submission" date="2015-12" db="EMBL/GenBank/DDBJ databases">
        <authorList>
            <person name="Lodha T.D."/>
            <person name="Chintalapati S."/>
            <person name="Chintalapati V.R."/>
            <person name="Sravanthi T."/>
        </authorList>
    </citation>
    <scope>NUCLEOTIDE SEQUENCE [LARGE SCALE GENOMIC DNA]</scope>
    <source>
        <strain evidence="2">JC133</strain>
    </source>
</reference>
<sequence length="377" mass="41640">MAERLYHCPARRRITAAVHPRYVSDLEECLARRDIASVFLTGGRSVRQFLRDRPGFFPGKRKTLEDGPLELYQFTLPAHREEEILQALAGAAGFDRPGHGSVFSQPLEEYCGSEEDRGSDEKAQKVDRVEEQRRLTRDLSLLTVILSLPGSGEHLAGIALELGLCVPIITHGIGTGVRDKLGLLRITIPPRKEIVHLLIPAHDEESILRILIDEARLNAPGRGFIYSTPVDRALLDTRLRLGKQRHAASIEQIIAAIDDLRQDTSWRRRSAAGARQTQPLYRREPGQEIIALCREGAGDRIVSRALRAGAGGATVGKVRRLRFSSPSGESQACERVILRMSQGRCEGVVAAILEGSPEGALESLQIISSPRVFSYQS</sequence>
<accession>A0A2S4JJK5</accession>
<protein>
    <submittedName>
        <fullName evidence="1">Uncharacterized protein</fullName>
    </submittedName>
</protein>
<comment type="caution">
    <text evidence="1">The sequence shown here is derived from an EMBL/GenBank/DDBJ whole genome shotgun (WGS) entry which is preliminary data.</text>
</comment>
<organism evidence="1 2">
    <name type="scientific">Alkalispirochaeta sphaeroplastigenens</name>
    <dbReference type="NCBI Taxonomy" id="1187066"/>
    <lineage>
        <taxon>Bacteria</taxon>
        <taxon>Pseudomonadati</taxon>
        <taxon>Spirochaetota</taxon>
        <taxon>Spirochaetia</taxon>
        <taxon>Spirochaetales</taxon>
        <taxon>Spirochaetaceae</taxon>
        <taxon>Alkalispirochaeta</taxon>
    </lineage>
</organism>
<dbReference type="EMBL" id="LPWH01000093">
    <property type="protein sequence ID" value="POQ99640.1"/>
    <property type="molecule type" value="Genomic_DNA"/>
</dbReference>
<dbReference type="OrthoDB" id="338669at2"/>
<evidence type="ECO:0000313" key="2">
    <source>
        <dbReference type="Proteomes" id="UP000237350"/>
    </source>
</evidence>
<name>A0A2S4JJK5_9SPIO</name>
<evidence type="ECO:0000313" key="1">
    <source>
        <dbReference type="EMBL" id="POQ99640.1"/>
    </source>
</evidence>
<dbReference type="AlphaFoldDB" id="A0A2S4JJK5"/>
<dbReference type="RefSeq" id="WP_103680609.1">
    <property type="nucleotide sequence ID" value="NZ_LPWH01000093.1"/>
</dbReference>